<proteinExistence type="predicted"/>
<evidence type="ECO:0000313" key="2">
    <source>
        <dbReference type="Proteomes" id="UP000554482"/>
    </source>
</evidence>
<evidence type="ECO:0000313" key="1">
    <source>
        <dbReference type="EMBL" id="KAF5191326.1"/>
    </source>
</evidence>
<name>A0A7J6W1R2_THATH</name>
<feature type="non-terminal residue" evidence="1">
    <location>
        <position position="282"/>
    </location>
</feature>
<keyword evidence="2" id="KW-1185">Reference proteome</keyword>
<gene>
    <name evidence="1" type="ORF">FRX31_019087</name>
</gene>
<dbReference type="OrthoDB" id="5593919at2759"/>
<dbReference type="AlphaFoldDB" id="A0A7J6W1R2"/>
<accession>A0A7J6W1R2</accession>
<sequence length="282" mass="32393">MPTSRQRTQFAQQMAIIKTLRENSSISSTQRKTPALKKSKYGGVDYDPYIIYYLESTLTKIYYKYVDSNPSNHVSKSCYFSYIPGNFKKAKKKTDACKICLLYDQLKAQETALNSVIAYHTAHNNQAKIFKAQATLNKVHKKFRTVEGHILVKEQQHKQFNLDANITSSKYCVVLADFKENISLCQGPIETMHEYCRHQQISVLGFAVIYLHNGNKKIDYYNYFSEVLNHDSLFAGNCLTKLLSDANLTCFDNINIWTNGGAHFWSKEFIAFISSNIRPKIT</sequence>
<dbReference type="Proteomes" id="UP000554482">
    <property type="component" value="Unassembled WGS sequence"/>
</dbReference>
<organism evidence="1 2">
    <name type="scientific">Thalictrum thalictroides</name>
    <name type="common">Rue-anemone</name>
    <name type="synonym">Anemone thalictroides</name>
    <dbReference type="NCBI Taxonomy" id="46969"/>
    <lineage>
        <taxon>Eukaryota</taxon>
        <taxon>Viridiplantae</taxon>
        <taxon>Streptophyta</taxon>
        <taxon>Embryophyta</taxon>
        <taxon>Tracheophyta</taxon>
        <taxon>Spermatophyta</taxon>
        <taxon>Magnoliopsida</taxon>
        <taxon>Ranunculales</taxon>
        <taxon>Ranunculaceae</taxon>
        <taxon>Thalictroideae</taxon>
        <taxon>Thalictrum</taxon>
    </lineage>
</organism>
<reference evidence="1 2" key="1">
    <citation type="submission" date="2020-06" db="EMBL/GenBank/DDBJ databases">
        <title>Transcriptomic and genomic resources for Thalictrum thalictroides and T. hernandezii: Facilitating candidate gene discovery in an emerging model plant lineage.</title>
        <authorList>
            <person name="Arias T."/>
            <person name="Riano-Pachon D.M."/>
            <person name="Di Stilio V.S."/>
        </authorList>
    </citation>
    <scope>NUCLEOTIDE SEQUENCE [LARGE SCALE GENOMIC DNA]</scope>
    <source>
        <strain evidence="2">cv. WT478/WT964</strain>
        <tissue evidence="1">Leaves</tissue>
    </source>
</reference>
<dbReference type="EMBL" id="JABWDY010022927">
    <property type="protein sequence ID" value="KAF5191326.1"/>
    <property type="molecule type" value="Genomic_DNA"/>
</dbReference>
<comment type="caution">
    <text evidence="1">The sequence shown here is derived from an EMBL/GenBank/DDBJ whole genome shotgun (WGS) entry which is preliminary data.</text>
</comment>
<protein>
    <submittedName>
        <fullName evidence="1">Uncharacterized protein</fullName>
    </submittedName>
</protein>